<feature type="region of interest" description="Disordered" evidence="1">
    <location>
        <begin position="67"/>
        <end position="89"/>
    </location>
</feature>
<evidence type="ECO:0000256" key="1">
    <source>
        <dbReference type="SAM" id="MobiDB-lite"/>
    </source>
</evidence>
<evidence type="ECO:0000313" key="2">
    <source>
        <dbReference type="EMBL" id="CAG9814336.1"/>
    </source>
</evidence>
<reference evidence="2" key="2">
    <citation type="submission" date="2022-10" db="EMBL/GenBank/DDBJ databases">
        <authorList>
            <consortium name="ENA_rothamsted_submissions"/>
            <consortium name="culmorum"/>
            <person name="King R."/>
        </authorList>
    </citation>
    <scope>NUCLEOTIDE SEQUENCE</scope>
</reference>
<evidence type="ECO:0000313" key="3">
    <source>
        <dbReference type="Proteomes" id="UP001153737"/>
    </source>
</evidence>
<keyword evidence="3" id="KW-1185">Reference proteome</keyword>
<dbReference type="OrthoDB" id="6603708at2759"/>
<dbReference type="Proteomes" id="UP001153737">
    <property type="component" value="Chromosome 10"/>
</dbReference>
<dbReference type="AlphaFoldDB" id="A0A9N9SCA7"/>
<gene>
    <name evidence="2" type="ORF">PHAECO_LOCUS1916</name>
</gene>
<protein>
    <submittedName>
        <fullName evidence="2">Uncharacterized protein</fullName>
    </submittedName>
</protein>
<dbReference type="EMBL" id="OU896716">
    <property type="protein sequence ID" value="CAG9814336.1"/>
    <property type="molecule type" value="Genomic_DNA"/>
</dbReference>
<proteinExistence type="predicted"/>
<name>A0A9N9SCA7_PHACE</name>
<organism evidence="2 3">
    <name type="scientific">Phaedon cochleariae</name>
    <name type="common">Mustard beetle</name>
    <dbReference type="NCBI Taxonomy" id="80249"/>
    <lineage>
        <taxon>Eukaryota</taxon>
        <taxon>Metazoa</taxon>
        <taxon>Ecdysozoa</taxon>
        <taxon>Arthropoda</taxon>
        <taxon>Hexapoda</taxon>
        <taxon>Insecta</taxon>
        <taxon>Pterygota</taxon>
        <taxon>Neoptera</taxon>
        <taxon>Endopterygota</taxon>
        <taxon>Coleoptera</taxon>
        <taxon>Polyphaga</taxon>
        <taxon>Cucujiformia</taxon>
        <taxon>Chrysomeloidea</taxon>
        <taxon>Chrysomelidae</taxon>
        <taxon>Chrysomelinae</taxon>
        <taxon>Chrysomelini</taxon>
        <taxon>Phaedon</taxon>
    </lineage>
</organism>
<accession>A0A9N9SCA7</accession>
<reference evidence="2" key="1">
    <citation type="submission" date="2022-01" db="EMBL/GenBank/DDBJ databases">
        <authorList>
            <person name="King R."/>
        </authorList>
    </citation>
    <scope>NUCLEOTIDE SEQUENCE</scope>
</reference>
<sequence>MMSQEVLQVVHEKEPHRWSEEATITLRQHEGGGVEWPSIDEDLPTLLEKKGRRKSWHAVRFERKRRKGVVEGASPEGSPGGTGRQKRPSWWNLFVNQPWPRYAGRGISGRGLLVGGMWVGHEGAGLWGRVGV</sequence>